<dbReference type="Gene3D" id="3.30.565.10">
    <property type="entry name" value="Histidine kinase-like ATPase, C-terminal domain"/>
    <property type="match status" value="1"/>
</dbReference>
<organism evidence="10 11">
    <name type="scientific">Nocardia africana</name>
    <dbReference type="NCBI Taxonomy" id="134964"/>
    <lineage>
        <taxon>Bacteria</taxon>
        <taxon>Bacillati</taxon>
        <taxon>Actinomycetota</taxon>
        <taxon>Actinomycetes</taxon>
        <taxon>Mycobacteriales</taxon>
        <taxon>Nocardiaceae</taxon>
        <taxon>Nocardia</taxon>
    </lineage>
</organism>
<dbReference type="InterPro" id="IPR050482">
    <property type="entry name" value="Sensor_HK_TwoCompSys"/>
</dbReference>
<evidence type="ECO:0000256" key="8">
    <source>
        <dbReference type="ARBA" id="ARBA00023012"/>
    </source>
</evidence>
<evidence type="ECO:0000313" key="10">
    <source>
        <dbReference type="EMBL" id="MFF0453764.1"/>
    </source>
</evidence>
<evidence type="ECO:0000259" key="9">
    <source>
        <dbReference type="SMART" id="SM00065"/>
    </source>
</evidence>
<keyword evidence="3" id="KW-0597">Phosphoprotein</keyword>
<dbReference type="Pfam" id="PF02518">
    <property type="entry name" value="HATPase_c"/>
    <property type="match status" value="1"/>
</dbReference>
<dbReference type="GO" id="GO:0016301">
    <property type="term" value="F:kinase activity"/>
    <property type="evidence" value="ECO:0007669"/>
    <property type="project" value="UniProtKB-KW"/>
</dbReference>
<dbReference type="SUPFAM" id="SSF55874">
    <property type="entry name" value="ATPase domain of HSP90 chaperone/DNA topoisomerase II/histidine kinase"/>
    <property type="match status" value="1"/>
</dbReference>
<dbReference type="Proteomes" id="UP001601521">
    <property type="component" value="Unassembled WGS sequence"/>
</dbReference>
<evidence type="ECO:0000256" key="5">
    <source>
        <dbReference type="ARBA" id="ARBA00022741"/>
    </source>
</evidence>
<dbReference type="Gene3D" id="3.30.450.40">
    <property type="match status" value="1"/>
</dbReference>
<accession>A0ABW6NJF0</accession>
<keyword evidence="7" id="KW-0067">ATP-binding</keyword>
<evidence type="ECO:0000256" key="2">
    <source>
        <dbReference type="ARBA" id="ARBA00012438"/>
    </source>
</evidence>
<dbReference type="InterPro" id="IPR011712">
    <property type="entry name" value="Sig_transdc_His_kin_sub3_dim/P"/>
</dbReference>
<dbReference type="NCBIfam" id="NF047786">
    <property type="entry name" value="his_kin_MadS"/>
    <property type="match status" value="1"/>
</dbReference>
<dbReference type="SMART" id="SM00065">
    <property type="entry name" value="GAF"/>
    <property type="match status" value="1"/>
</dbReference>
<keyword evidence="6 10" id="KW-0418">Kinase</keyword>
<evidence type="ECO:0000256" key="3">
    <source>
        <dbReference type="ARBA" id="ARBA00022553"/>
    </source>
</evidence>
<dbReference type="InterPro" id="IPR003018">
    <property type="entry name" value="GAF"/>
</dbReference>
<name>A0ABW6NJF0_9NOCA</name>
<dbReference type="CDD" id="cd16917">
    <property type="entry name" value="HATPase_UhpB-NarQ-NarX-like"/>
    <property type="match status" value="1"/>
</dbReference>
<evidence type="ECO:0000256" key="7">
    <source>
        <dbReference type="ARBA" id="ARBA00022840"/>
    </source>
</evidence>
<comment type="catalytic activity">
    <reaction evidence="1">
        <text>ATP + protein L-histidine = ADP + protein N-phospho-L-histidine.</text>
        <dbReference type="EC" id="2.7.13.3"/>
    </reaction>
</comment>
<dbReference type="PANTHER" id="PTHR24421:SF10">
    <property type="entry name" value="NITRATE_NITRITE SENSOR PROTEIN NARQ"/>
    <property type="match status" value="1"/>
</dbReference>
<keyword evidence="4" id="KW-0808">Transferase</keyword>
<reference evidence="10 11" key="1">
    <citation type="submission" date="2024-10" db="EMBL/GenBank/DDBJ databases">
        <title>The Natural Products Discovery Center: Release of the First 8490 Sequenced Strains for Exploring Actinobacteria Biosynthetic Diversity.</title>
        <authorList>
            <person name="Kalkreuter E."/>
            <person name="Kautsar S.A."/>
            <person name="Yang D."/>
            <person name="Bader C.D."/>
            <person name="Teijaro C.N."/>
            <person name="Fluegel L."/>
            <person name="Davis C.M."/>
            <person name="Simpson J.R."/>
            <person name="Lauterbach L."/>
            <person name="Steele A.D."/>
            <person name="Gui C."/>
            <person name="Meng S."/>
            <person name="Li G."/>
            <person name="Viehrig K."/>
            <person name="Ye F."/>
            <person name="Su P."/>
            <person name="Kiefer A.F."/>
            <person name="Nichols A."/>
            <person name="Cepeda A.J."/>
            <person name="Yan W."/>
            <person name="Fan B."/>
            <person name="Jiang Y."/>
            <person name="Adhikari A."/>
            <person name="Zheng C.-J."/>
            <person name="Schuster L."/>
            <person name="Cowan T.M."/>
            <person name="Smanski M.J."/>
            <person name="Chevrette M.G."/>
            <person name="De Carvalho L.P.S."/>
            <person name="Shen B."/>
        </authorList>
    </citation>
    <scope>NUCLEOTIDE SEQUENCE [LARGE SCALE GENOMIC DNA]</scope>
    <source>
        <strain evidence="10 11">NPDC004550</strain>
    </source>
</reference>
<gene>
    <name evidence="10" type="ORF">ACFYTH_10385</name>
</gene>
<evidence type="ECO:0000256" key="1">
    <source>
        <dbReference type="ARBA" id="ARBA00000085"/>
    </source>
</evidence>
<dbReference type="EMBL" id="JBIALX010000004">
    <property type="protein sequence ID" value="MFF0453764.1"/>
    <property type="molecule type" value="Genomic_DNA"/>
</dbReference>
<evidence type="ECO:0000256" key="6">
    <source>
        <dbReference type="ARBA" id="ARBA00022777"/>
    </source>
</evidence>
<comment type="caution">
    <text evidence="10">The sequence shown here is derived from an EMBL/GenBank/DDBJ whole genome shotgun (WGS) entry which is preliminary data.</text>
</comment>
<keyword evidence="11" id="KW-1185">Reference proteome</keyword>
<dbReference type="EC" id="2.7.13.3" evidence="2"/>
<feature type="domain" description="GAF" evidence="9">
    <location>
        <begin position="59"/>
        <end position="191"/>
    </location>
</feature>
<proteinExistence type="predicted"/>
<dbReference type="InterPro" id="IPR003594">
    <property type="entry name" value="HATPase_dom"/>
</dbReference>
<keyword evidence="5" id="KW-0547">Nucleotide-binding</keyword>
<protein>
    <recommendedName>
        <fullName evidence="2">histidine kinase</fullName>
        <ecNumber evidence="2">2.7.13.3</ecNumber>
    </recommendedName>
</protein>
<dbReference type="Gene3D" id="1.20.5.1930">
    <property type="match status" value="1"/>
</dbReference>
<dbReference type="Pfam" id="PF07730">
    <property type="entry name" value="HisKA_3"/>
    <property type="match status" value="1"/>
</dbReference>
<dbReference type="SUPFAM" id="SSF55781">
    <property type="entry name" value="GAF domain-like"/>
    <property type="match status" value="1"/>
</dbReference>
<dbReference type="PANTHER" id="PTHR24421">
    <property type="entry name" value="NITRATE/NITRITE SENSOR PROTEIN NARX-RELATED"/>
    <property type="match status" value="1"/>
</dbReference>
<dbReference type="RefSeq" id="WP_387250607.1">
    <property type="nucleotide sequence ID" value="NZ_JBIALX010000004.1"/>
</dbReference>
<evidence type="ECO:0000256" key="4">
    <source>
        <dbReference type="ARBA" id="ARBA00022679"/>
    </source>
</evidence>
<dbReference type="InterPro" id="IPR036890">
    <property type="entry name" value="HATPase_C_sf"/>
</dbReference>
<sequence>MDSSGTGFGKTATDLGVLTGVRSGKHTFYPAYIRSAERLENAVRALDRISRALVRTAEGPRGLVESVLRAAADHLQADWLLIAVADGALQAARPRFLMLGGDGLIDDEARLPPDVVQELNILRDRPWELEQPRPGPVVRVAMTLDGEPVGGIAGLPGRDVDIAETDLAVLRVLANQVAVALHNSFLLHAATRLRGRTEQLTETAAQHARDLAARDAELARAQQRLVAAMQRQALDDERHRIARELHDSVTQDVLSAGMTIEICRSDLATGVAVDDVVARLVDAKDLTRRAVERLRAAIYALHRSADESAESLPVLLQRLSDVHLPSDLTVHVTVIGPPIQLTGEAEHSLLRITGEALFNTVAHTDATRAHVRLVYYPDRVVLTISDDGHGDPAQLRKMLRVTSANLAGGHRGLANMLARTAGLGGTMSIRRAQLGGVMLRFEIPVSAGSTRRMS</sequence>
<keyword evidence="8" id="KW-0902">Two-component regulatory system</keyword>
<evidence type="ECO:0000313" key="11">
    <source>
        <dbReference type="Proteomes" id="UP001601521"/>
    </source>
</evidence>
<dbReference type="InterPro" id="IPR029016">
    <property type="entry name" value="GAF-like_dom_sf"/>
</dbReference>